<dbReference type="InterPro" id="IPR013783">
    <property type="entry name" value="Ig-like_fold"/>
</dbReference>
<keyword evidence="2" id="KW-1185">Reference proteome</keyword>
<dbReference type="PANTHER" id="PTHR23278:SF19">
    <property type="entry name" value="OBSCURIN"/>
    <property type="match status" value="1"/>
</dbReference>
<evidence type="ECO:0000313" key="3">
    <source>
        <dbReference type="RefSeq" id="XP_022247282.1"/>
    </source>
</evidence>
<dbReference type="Gene3D" id="2.60.40.10">
    <property type="entry name" value="Immunoglobulins"/>
    <property type="match status" value="2"/>
</dbReference>
<proteinExistence type="predicted"/>
<dbReference type="Proteomes" id="UP000694941">
    <property type="component" value="Unplaced"/>
</dbReference>
<dbReference type="InterPro" id="IPR007110">
    <property type="entry name" value="Ig-like_dom"/>
</dbReference>
<sequence>MLDARRGSLKEAHQMSAPQLEYRSHFHMINRPAFLQIEPVRKDDGGTYRCRVDYHRGRSINTVIKLQVVEPPSEVVILDEKNQRLSGVIGPYNEGLSLTLTCQSVGGKPRPTVSWWKDNSLLDKDYIFLPDKIVENVLNIPKLWRYDLLTNLTCQSSNNNVTVPVSSSVSIDLN</sequence>
<evidence type="ECO:0000313" key="2">
    <source>
        <dbReference type="Proteomes" id="UP000694941"/>
    </source>
</evidence>
<feature type="domain" description="Ig-like" evidence="1">
    <location>
        <begin position="72"/>
        <end position="170"/>
    </location>
</feature>
<dbReference type="SUPFAM" id="SSF48726">
    <property type="entry name" value="Immunoglobulin"/>
    <property type="match status" value="2"/>
</dbReference>
<organism evidence="2 3">
    <name type="scientific">Limulus polyphemus</name>
    <name type="common">Atlantic horseshoe crab</name>
    <dbReference type="NCBI Taxonomy" id="6850"/>
    <lineage>
        <taxon>Eukaryota</taxon>
        <taxon>Metazoa</taxon>
        <taxon>Ecdysozoa</taxon>
        <taxon>Arthropoda</taxon>
        <taxon>Chelicerata</taxon>
        <taxon>Merostomata</taxon>
        <taxon>Xiphosura</taxon>
        <taxon>Limulidae</taxon>
        <taxon>Limulus</taxon>
    </lineage>
</organism>
<dbReference type="GeneID" id="111086888"/>
<protein>
    <submittedName>
        <fullName evidence="3">Neural cell adhesion molecule 1-like</fullName>
    </submittedName>
</protein>
<feature type="non-terminal residue" evidence="3">
    <location>
        <position position="174"/>
    </location>
</feature>
<evidence type="ECO:0000259" key="1">
    <source>
        <dbReference type="PROSITE" id="PS50835"/>
    </source>
</evidence>
<dbReference type="InterPro" id="IPR036179">
    <property type="entry name" value="Ig-like_dom_sf"/>
</dbReference>
<name>A0ABM1SUH6_LIMPO</name>
<reference evidence="3" key="1">
    <citation type="submission" date="2025-08" db="UniProtKB">
        <authorList>
            <consortium name="RefSeq"/>
        </authorList>
    </citation>
    <scope>IDENTIFICATION</scope>
    <source>
        <tissue evidence="3">Muscle</tissue>
    </source>
</reference>
<dbReference type="PROSITE" id="PS50835">
    <property type="entry name" value="IG_LIKE"/>
    <property type="match status" value="1"/>
</dbReference>
<dbReference type="RefSeq" id="XP_022247282.1">
    <property type="nucleotide sequence ID" value="XM_022391574.1"/>
</dbReference>
<accession>A0ABM1SUH6</accession>
<gene>
    <name evidence="3" type="primary">LOC111086888</name>
</gene>
<dbReference type="CDD" id="cd00096">
    <property type="entry name" value="Ig"/>
    <property type="match status" value="1"/>
</dbReference>
<dbReference type="PANTHER" id="PTHR23278">
    <property type="entry name" value="SIDESTEP PROTEIN"/>
    <property type="match status" value="1"/>
</dbReference>